<dbReference type="GO" id="GO:0003677">
    <property type="term" value="F:DNA binding"/>
    <property type="evidence" value="ECO:0007669"/>
    <property type="project" value="UniProtKB-KW"/>
</dbReference>
<evidence type="ECO:0000313" key="1">
    <source>
        <dbReference type="EMBL" id="SKB99680.1"/>
    </source>
</evidence>
<keyword evidence="1" id="KW-0238">DNA-binding</keyword>
<dbReference type="EMBL" id="FUYP01000045">
    <property type="protein sequence ID" value="SKB99680.1"/>
    <property type="molecule type" value="Genomic_DNA"/>
</dbReference>
<dbReference type="AlphaFoldDB" id="A0A1T5FU62"/>
<reference evidence="2" key="1">
    <citation type="submission" date="2017-02" db="EMBL/GenBank/DDBJ databases">
        <authorList>
            <person name="Varghese N."/>
            <person name="Submissions S."/>
        </authorList>
    </citation>
    <scope>NUCLEOTIDE SEQUENCE [LARGE SCALE GENOMIC DNA]</scope>
    <source>
        <strain evidence="2">R11H</strain>
    </source>
</reference>
<dbReference type="Gene3D" id="1.10.357.10">
    <property type="entry name" value="Tetracycline Repressor, domain 2"/>
    <property type="match status" value="1"/>
</dbReference>
<keyword evidence="2" id="KW-1185">Reference proteome</keyword>
<name>A0A1T5FU62_9SPHN</name>
<protein>
    <submittedName>
        <fullName evidence="1">DNA-binding transcriptional regulator, AcrR family</fullName>
    </submittedName>
</protein>
<gene>
    <name evidence="1" type="ORF">SAMN06295937_104512</name>
</gene>
<organism evidence="1 2">
    <name type="scientific">Sphingopyxis flava</name>
    <dbReference type="NCBI Taxonomy" id="1507287"/>
    <lineage>
        <taxon>Bacteria</taxon>
        <taxon>Pseudomonadati</taxon>
        <taxon>Pseudomonadota</taxon>
        <taxon>Alphaproteobacteria</taxon>
        <taxon>Sphingomonadales</taxon>
        <taxon>Sphingomonadaceae</taxon>
        <taxon>Sphingopyxis</taxon>
    </lineage>
</organism>
<accession>A0A1T5FU62</accession>
<dbReference type="Proteomes" id="UP000190044">
    <property type="component" value="Unassembled WGS sequence"/>
</dbReference>
<sequence>MADVSETLLFRYFGSKSTLFDEVVAQPFNRLMQDFLESNPSGGERKEAELRNFREVYRLFEDNRPLFLAVLSSSSQASEEEVGPSFEGILSFLNAATAEQLRKYTDQGAEPPFDIALGLRLAFGMLASSVLLRDWIFPDRQPSQDEIVELVEKLVSRALDPQALP</sequence>
<evidence type="ECO:0000313" key="2">
    <source>
        <dbReference type="Proteomes" id="UP000190044"/>
    </source>
</evidence>
<proteinExistence type="predicted"/>